<keyword evidence="2" id="KW-1185">Reference proteome</keyword>
<protein>
    <submittedName>
        <fullName evidence="1">Uncharacterized protein</fullName>
    </submittedName>
</protein>
<evidence type="ECO:0000313" key="1">
    <source>
        <dbReference type="EMBL" id="KAF9653549.1"/>
    </source>
</evidence>
<reference evidence="1" key="1">
    <citation type="submission" date="2019-10" db="EMBL/GenBank/DDBJ databases">
        <authorList>
            <consortium name="DOE Joint Genome Institute"/>
            <person name="Kuo A."/>
            <person name="Miyauchi S."/>
            <person name="Kiss E."/>
            <person name="Drula E."/>
            <person name="Kohler A."/>
            <person name="Sanchez-Garcia M."/>
            <person name="Andreopoulos B."/>
            <person name="Barry K.W."/>
            <person name="Bonito G."/>
            <person name="Buee M."/>
            <person name="Carver A."/>
            <person name="Chen C."/>
            <person name="Cichocki N."/>
            <person name="Clum A."/>
            <person name="Culley D."/>
            <person name="Crous P.W."/>
            <person name="Fauchery L."/>
            <person name="Girlanda M."/>
            <person name="Hayes R."/>
            <person name="Keri Z."/>
            <person name="Labutti K."/>
            <person name="Lipzen A."/>
            <person name="Lombard V."/>
            <person name="Magnuson J."/>
            <person name="Maillard F."/>
            <person name="Morin E."/>
            <person name="Murat C."/>
            <person name="Nolan M."/>
            <person name="Ohm R."/>
            <person name="Pangilinan J."/>
            <person name="Pereira M."/>
            <person name="Perotto S."/>
            <person name="Peter M."/>
            <person name="Riley R."/>
            <person name="Sitrit Y."/>
            <person name="Stielow B."/>
            <person name="Szollosi G."/>
            <person name="Zifcakova L."/>
            <person name="Stursova M."/>
            <person name="Spatafora J.W."/>
            <person name="Tedersoo L."/>
            <person name="Vaario L.-M."/>
            <person name="Yamada A."/>
            <person name="Yan M."/>
            <person name="Wang P."/>
            <person name="Xu J."/>
            <person name="Bruns T."/>
            <person name="Baldrian P."/>
            <person name="Vilgalys R."/>
            <person name="Henrissat B."/>
            <person name="Grigoriev I.V."/>
            <person name="Hibbett D."/>
            <person name="Nagy L.G."/>
            <person name="Martin F.M."/>
        </authorList>
    </citation>
    <scope>NUCLEOTIDE SEQUENCE</scope>
    <source>
        <strain evidence="1">P2</strain>
    </source>
</reference>
<dbReference type="EMBL" id="MU117963">
    <property type="protein sequence ID" value="KAF9653549.1"/>
    <property type="molecule type" value="Genomic_DNA"/>
</dbReference>
<gene>
    <name evidence="1" type="ORF">BDM02DRAFT_3153006</name>
</gene>
<sequence length="357" mass="40317">MDGYLAYVSKRSLVFNNYTWNTGPIPYSHWKTNIIPSRIPMSALIEGPLAGGPFPQGDDAPRAVMKDYFDQVCPKTLALDHRALLSRLPPDYTGGALVDAWVELLSSTSERCVEITKVVFNIRLMGSERLLDVMPDLLKSPIVTKFRWSPLVEGILHQNFEHFAPDGLPYTSADNNPYPTIEGLLVMHIRRGDFEKHCKHLAEVNTTFTAFNQIQGITDRFAVLPRGPKGHLTNEGARAYQKACYPTMQDIVRRVGEIRASESGKKLRRIYIMTNGKREWVVKLKEAFLAADHWDDIASSRDLELNDEQRYVAQAADMLIGQRADVFIGNGFSSLTANVAMLRMARNLGGDRTRYWL</sequence>
<organism evidence="1 2">
    <name type="scientific">Thelephora ganbajun</name>
    <name type="common">Ganba fungus</name>
    <dbReference type="NCBI Taxonomy" id="370292"/>
    <lineage>
        <taxon>Eukaryota</taxon>
        <taxon>Fungi</taxon>
        <taxon>Dikarya</taxon>
        <taxon>Basidiomycota</taxon>
        <taxon>Agaricomycotina</taxon>
        <taxon>Agaricomycetes</taxon>
        <taxon>Thelephorales</taxon>
        <taxon>Thelephoraceae</taxon>
        <taxon>Thelephora</taxon>
    </lineage>
</organism>
<dbReference type="Proteomes" id="UP000886501">
    <property type="component" value="Unassembled WGS sequence"/>
</dbReference>
<proteinExistence type="predicted"/>
<name>A0ACB6ZVH8_THEGA</name>
<evidence type="ECO:0000313" key="2">
    <source>
        <dbReference type="Proteomes" id="UP000886501"/>
    </source>
</evidence>
<reference evidence="1" key="2">
    <citation type="journal article" date="2020" name="Nat. Commun.">
        <title>Large-scale genome sequencing of mycorrhizal fungi provides insights into the early evolution of symbiotic traits.</title>
        <authorList>
            <person name="Miyauchi S."/>
            <person name="Kiss E."/>
            <person name="Kuo A."/>
            <person name="Drula E."/>
            <person name="Kohler A."/>
            <person name="Sanchez-Garcia M."/>
            <person name="Morin E."/>
            <person name="Andreopoulos B."/>
            <person name="Barry K.W."/>
            <person name="Bonito G."/>
            <person name="Buee M."/>
            <person name="Carver A."/>
            <person name="Chen C."/>
            <person name="Cichocki N."/>
            <person name="Clum A."/>
            <person name="Culley D."/>
            <person name="Crous P.W."/>
            <person name="Fauchery L."/>
            <person name="Girlanda M."/>
            <person name="Hayes R.D."/>
            <person name="Keri Z."/>
            <person name="LaButti K."/>
            <person name="Lipzen A."/>
            <person name="Lombard V."/>
            <person name="Magnuson J."/>
            <person name="Maillard F."/>
            <person name="Murat C."/>
            <person name="Nolan M."/>
            <person name="Ohm R.A."/>
            <person name="Pangilinan J."/>
            <person name="Pereira M.F."/>
            <person name="Perotto S."/>
            <person name="Peter M."/>
            <person name="Pfister S."/>
            <person name="Riley R."/>
            <person name="Sitrit Y."/>
            <person name="Stielow J.B."/>
            <person name="Szollosi G."/>
            <person name="Zifcakova L."/>
            <person name="Stursova M."/>
            <person name="Spatafora J.W."/>
            <person name="Tedersoo L."/>
            <person name="Vaario L.M."/>
            <person name="Yamada A."/>
            <person name="Yan M."/>
            <person name="Wang P."/>
            <person name="Xu J."/>
            <person name="Bruns T."/>
            <person name="Baldrian P."/>
            <person name="Vilgalys R."/>
            <person name="Dunand C."/>
            <person name="Henrissat B."/>
            <person name="Grigoriev I.V."/>
            <person name="Hibbett D."/>
            <person name="Nagy L.G."/>
            <person name="Martin F.M."/>
        </authorList>
    </citation>
    <scope>NUCLEOTIDE SEQUENCE</scope>
    <source>
        <strain evidence="1">P2</strain>
    </source>
</reference>
<comment type="caution">
    <text evidence="1">The sequence shown here is derived from an EMBL/GenBank/DDBJ whole genome shotgun (WGS) entry which is preliminary data.</text>
</comment>
<accession>A0ACB6ZVH8</accession>